<evidence type="ECO:0000259" key="2">
    <source>
        <dbReference type="PROSITE" id="PS51186"/>
    </source>
</evidence>
<dbReference type="PANTHER" id="PTHR42791">
    <property type="entry name" value="GNAT FAMILY ACETYLTRANSFERASE"/>
    <property type="match status" value="1"/>
</dbReference>
<dbReference type="CDD" id="cd04301">
    <property type="entry name" value="NAT_SF"/>
    <property type="match status" value="1"/>
</dbReference>
<dbReference type="PANTHER" id="PTHR42791:SF14">
    <property type="entry name" value="N-ACETYLTRANSFERASE DOMAIN-CONTAINING PROTEIN"/>
    <property type="match status" value="1"/>
</dbReference>
<name>A0ABR4B6R4_9LECA</name>
<evidence type="ECO:0000313" key="4">
    <source>
        <dbReference type="Proteomes" id="UP001590951"/>
    </source>
</evidence>
<dbReference type="InterPro" id="IPR016181">
    <property type="entry name" value="Acyl_CoA_acyltransferase"/>
</dbReference>
<dbReference type="PROSITE" id="PS51186">
    <property type="entry name" value="GNAT"/>
    <property type="match status" value="1"/>
</dbReference>
<reference evidence="3 4" key="1">
    <citation type="submission" date="2024-09" db="EMBL/GenBank/DDBJ databases">
        <title>Rethinking Asexuality: The Enigmatic Case of Functional Sexual Genes in Lepraria (Stereocaulaceae).</title>
        <authorList>
            <person name="Doellman M."/>
            <person name="Sun Y."/>
            <person name="Barcenas-Pena A."/>
            <person name="Lumbsch H.T."/>
            <person name="Grewe F."/>
        </authorList>
    </citation>
    <scope>NUCLEOTIDE SEQUENCE [LARGE SCALE GENOMIC DNA]</scope>
    <source>
        <strain evidence="3 4">Grewe 0041</strain>
    </source>
</reference>
<comment type="caution">
    <text evidence="3">The sequence shown here is derived from an EMBL/GenBank/DDBJ whole genome shotgun (WGS) entry which is preliminary data.</text>
</comment>
<feature type="region of interest" description="Disordered" evidence="1">
    <location>
        <begin position="264"/>
        <end position="316"/>
    </location>
</feature>
<dbReference type="InterPro" id="IPR000182">
    <property type="entry name" value="GNAT_dom"/>
</dbReference>
<protein>
    <recommendedName>
        <fullName evidence="2">N-acetyltransferase domain-containing protein</fullName>
    </recommendedName>
</protein>
<proteinExistence type="predicted"/>
<evidence type="ECO:0000313" key="3">
    <source>
        <dbReference type="EMBL" id="KAL2051473.1"/>
    </source>
</evidence>
<dbReference type="SUPFAM" id="SSF55729">
    <property type="entry name" value="Acyl-CoA N-acyltransferases (Nat)"/>
    <property type="match status" value="1"/>
</dbReference>
<dbReference type="Pfam" id="PF13673">
    <property type="entry name" value="Acetyltransf_10"/>
    <property type="match status" value="1"/>
</dbReference>
<organism evidence="3 4">
    <name type="scientific">Lepraria finkii</name>
    <dbReference type="NCBI Taxonomy" id="1340010"/>
    <lineage>
        <taxon>Eukaryota</taxon>
        <taxon>Fungi</taxon>
        <taxon>Dikarya</taxon>
        <taxon>Ascomycota</taxon>
        <taxon>Pezizomycotina</taxon>
        <taxon>Lecanoromycetes</taxon>
        <taxon>OSLEUM clade</taxon>
        <taxon>Lecanoromycetidae</taxon>
        <taxon>Lecanorales</taxon>
        <taxon>Lecanorineae</taxon>
        <taxon>Stereocaulaceae</taxon>
        <taxon>Lepraria</taxon>
    </lineage>
</organism>
<dbReference type="Proteomes" id="UP001590951">
    <property type="component" value="Unassembled WGS sequence"/>
</dbReference>
<keyword evidence="4" id="KW-1185">Reference proteome</keyword>
<sequence length="316" mass="35096">MPLVVSPVLLPDLPAIQRLSLSVEADTATGSLLFPNGASETSIAHLVKQDEKDIRDPKCTCRHIIMRDVPEGTDTYGDDGKARGEIVSYAMWNFFVAREKANKEGQDKEGRVKDGAYYESWPPDAHHQALEVLVEMGRKKREETMGQRNYAFLASLCTSPTHRRMGAASNLIEWGLTFADAHLLPTYVESTPGALPLYFKHGFEKVDTMTVDLHQWGRDHVQEHTILIRPAKKPSTAPDETRITPVLTNADFTAFDSIEKAAFTPKPTSQASPPKEAPKPTSIFPSSRKTSLLPPNPHPEQLSLLKTPLQTQHPIT</sequence>
<dbReference type="Gene3D" id="3.40.630.30">
    <property type="match status" value="1"/>
</dbReference>
<dbReference type="EMBL" id="JBHFEH010000035">
    <property type="protein sequence ID" value="KAL2051473.1"/>
    <property type="molecule type" value="Genomic_DNA"/>
</dbReference>
<feature type="domain" description="N-acetyltransferase" evidence="2">
    <location>
        <begin position="89"/>
        <end position="232"/>
    </location>
</feature>
<evidence type="ECO:0000256" key="1">
    <source>
        <dbReference type="SAM" id="MobiDB-lite"/>
    </source>
</evidence>
<accession>A0ABR4B6R4</accession>
<gene>
    <name evidence="3" type="ORF">ABVK25_008340</name>
</gene>
<dbReference type="InterPro" id="IPR052523">
    <property type="entry name" value="Trichothecene_AcTrans"/>
</dbReference>